<protein>
    <recommendedName>
        <fullName evidence="3">Retrovirus-related Pol polyprotein from transposon TNT 1-94</fullName>
    </recommendedName>
</protein>
<comment type="caution">
    <text evidence="1">The sequence shown here is derived from an EMBL/GenBank/DDBJ whole genome shotgun (WGS) entry which is preliminary data.</text>
</comment>
<gene>
    <name evidence="1" type="ORF">KI387_021384</name>
</gene>
<accession>A0AA38GDP4</accession>
<proteinExistence type="predicted"/>
<evidence type="ECO:0000313" key="1">
    <source>
        <dbReference type="EMBL" id="KAH9319615.1"/>
    </source>
</evidence>
<reference evidence="1 2" key="1">
    <citation type="journal article" date="2021" name="Nat. Plants">
        <title>The Taxus genome provides insights into paclitaxel biosynthesis.</title>
        <authorList>
            <person name="Xiong X."/>
            <person name="Gou J."/>
            <person name="Liao Q."/>
            <person name="Li Y."/>
            <person name="Zhou Q."/>
            <person name="Bi G."/>
            <person name="Li C."/>
            <person name="Du R."/>
            <person name="Wang X."/>
            <person name="Sun T."/>
            <person name="Guo L."/>
            <person name="Liang H."/>
            <person name="Lu P."/>
            <person name="Wu Y."/>
            <person name="Zhang Z."/>
            <person name="Ro D.K."/>
            <person name="Shang Y."/>
            <person name="Huang S."/>
            <person name="Yan J."/>
        </authorList>
    </citation>
    <scope>NUCLEOTIDE SEQUENCE [LARGE SCALE GENOMIC DNA]</scope>
    <source>
        <strain evidence="1">Ta-2019</strain>
    </source>
</reference>
<dbReference type="Proteomes" id="UP000824469">
    <property type="component" value="Unassembled WGS sequence"/>
</dbReference>
<sequence>DVTNLLTKLKEIKNQFEIMGVKVEEKSLVEITLNSLPMMYEYLITSLEVVDNIDTLTFEELSGYLLQEEQRVRRKFDETNSTEQAYISKGRFR</sequence>
<dbReference type="AlphaFoldDB" id="A0AA38GDP4"/>
<keyword evidence="2" id="KW-1185">Reference proteome</keyword>
<feature type="non-terminal residue" evidence="1">
    <location>
        <position position="1"/>
    </location>
</feature>
<organism evidence="1 2">
    <name type="scientific">Taxus chinensis</name>
    <name type="common">Chinese yew</name>
    <name type="synonym">Taxus wallichiana var. chinensis</name>
    <dbReference type="NCBI Taxonomy" id="29808"/>
    <lineage>
        <taxon>Eukaryota</taxon>
        <taxon>Viridiplantae</taxon>
        <taxon>Streptophyta</taxon>
        <taxon>Embryophyta</taxon>
        <taxon>Tracheophyta</taxon>
        <taxon>Spermatophyta</taxon>
        <taxon>Pinopsida</taxon>
        <taxon>Pinidae</taxon>
        <taxon>Conifers II</taxon>
        <taxon>Cupressales</taxon>
        <taxon>Taxaceae</taxon>
        <taxon>Taxus</taxon>
    </lineage>
</organism>
<name>A0AA38GDP4_TAXCH</name>
<evidence type="ECO:0000313" key="2">
    <source>
        <dbReference type="Proteomes" id="UP000824469"/>
    </source>
</evidence>
<feature type="non-terminal residue" evidence="1">
    <location>
        <position position="93"/>
    </location>
</feature>
<dbReference type="Pfam" id="PF14223">
    <property type="entry name" value="Retrotran_gag_2"/>
    <property type="match status" value="1"/>
</dbReference>
<dbReference type="EMBL" id="JAHRHJ020000004">
    <property type="protein sequence ID" value="KAH9319615.1"/>
    <property type="molecule type" value="Genomic_DNA"/>
</dbReference>
<evidence type="ECO:0008006" key="3">
    <source>
        <dbReference type="Google" id="ProtNLM"/>
    </source>
</evidence>